<evidence type="ECO:0000313" key="3">
    <source>
        <dbReference type="WBParaSite" id="jg24900"/>
    </source>
</evidence>
<dbReference type="InterPro" id="IPR006578">
    <property type="entry name" value="MADF-dom"/>
</dbReference>
<name>A0A915DZP2_9BILA</name>
<protein>
    <submittedName>
        <fullName evidence="3">MADF domain-containing protein</fullName>
    </submittedName>
</protein>
<dbReference type="WBParaSite" id="jg24900">
    <property type="protein sequence ID" value="jg24900"/>
    <property type="gene ID" value="jg24900"/>
</dbReference>
<organism evidence="2 3">
    <name type="scientific">Ditylenchus dipsaci</name>
    <dbReference type="NCBI Taxonomy" id="166011"/>
    <lineage>
        <taxon>Eukaryota</taxon>
        <taxon>Metazoa</taxon>
        <taxon>Ecdysozoa</taxon>
        <taxon>Nematoda</taxon>
        <taxon>Chromadorea</taxon>
        <taxon>Rhabditida</taxon>
        <taxon>Tylenchina</taxon>
        <taxon>Tylenchomorpha</taxon>
        <taxon>Sphaerularioidea</taxon>
        <taxon>Anguinidae</taxon>
        <taxon>Anguininae</taxon>
        <taxon>Ditylenchus</taxon>
    </lineage>
</organism>
<keyword evidence="2" id="KW-1185">Reference proteome</keyword>
<sequence>MHCLGDRKHILIKQTKKDKRTDEELAKQLIIAEVIDEHREVLIELVEDKPVLWDPTNTDYPSLGKKQAYWLSIDNTFIETS</sequence>
<feature type="domain" description="MADF" evidence="1">
    <location>
        <begin position="41"/>
        <end position="81"/>
    </location>
</feature>
<proteinExistence type="predicted"/>
<accession>A0A915DZP2</accession>
<evidence type="ECO:0000259" key="1">
    <source>
        <dbReference type="PROSITE" id="PS51029"/>
    </source>
</evidence>
<dbReference type="AlphaFoldDB" id="A0A915DZP2"/>
<dbReference type="PROSITE" id="PS51029">
    <property type="entry name" value="MADF"/>
    <property type="match status" value="1"/>
</dbReference>
<dbReference type="Pfam" id="PF10545">
    <property type="entry name" value="MADF_DNA_bdg"/>
    <property type="match status" value="1"/>
</dbReference>
<dbReference type="Proteomes" id="UP000887574">
    <property type="component" value="Unplaced"/>
</dbReference>
<evidence type="ECO:0000313" key="2">
    <source>
        <dbReference type="Proteomes" id="UP000887574"/>
    </source>
</evidence>
<reference evidence="3" key="1">
    <citation type="submission" date="2022-11" db="UniProtKB">
        <authorList>
            <consortium name="WormBaseParasite"/>
        </authorList>
    </citation>
    <scope>IDENTIFICATION</scope>
</reference>